<evidence type="ECO:0000313" key="1">
    <source>
        <dbReference type="EMBL" id="MFD2727343.1"/>
    </source>
</evidence>
<dbReference type="Pfam" id="PF07275">
    <property type="entry name" value="ArdA"/>
    <property type="match status" value="1"/>
</dbReference>
<evidence type="ECO:0000313" key="2">
    <source>
        <dbReference type="Proteomes" id="UP001597476"/>
    </source>
</evidence>
<name>A0ABW5TFF6_9FLAO</name>
<dbReference type="InterPro" id="IPR009899">
    <property type="entry name" value="ArdA"/>
</dbReference>
<dbReference type="EMBL" id="JBHULY010000034">
    <property type="protein sequence ID" value="MFD2727343.1"/>
    <property type="molecule type" value="Genomic_DNA"/>
</dbReference>
<gene>
    <name evidence="1" type="ORF">ACFSR8_14060</name>
</gene>
<dbReference type="InterPro" id="IPR041895">
    <property type="entry name" value="ArdA_dom1"/>
</dbReference>
<dbReference type="RefSeq" id="WP_380293103.1">
    <property type="nucleotide sequence ID" value="NZ_JBHULY010000034.1"/>
</dbReference>
<dbReference type="Proteomes" id="UP001597476">
    <property type="component" value="Unassembled WGS sequence"/>
</dbReference>
<dbReference type="Gene3D" id="3.10.20.480">
    <property type="entry name" value="Antirestriction protein ArdA, domain 1"/>
    <property type="match status" value="1"/>
</dbReference>
<sequence>MTNVQIYVGTYAKYNNGSIYGAWLKLEDYSDYEDLKKAMRELHKDEDDPEFMIQDYECSEIIKGLDLISESYISEDIFNIIEVIESCSYEDEVVEAYIYCLGGSNDIQEILDKVSESYCGEYSNDQEFTQELLEETGDLSSNLPSYIHIDWDRTANDIMMDYTSHNNQYFRLM</sequence>
<comment type="caution">
    <text evidence="1">The sequence shown here is derived from an EMBL/GenBank/DDBJ whole genome shotgun (WGS) entry which is preliminary data.</text>
</comment>
<proteinExistence type="predicted"/>
<protein>
    <submittedName>
        <fullName evidence="1">Antirestriction protein ArdA</fullName>
    </submittedName>
</protein>
<accession>A0ABW5TFF6</accession>
<reference evidence="2" key="1">
    <citation type="journal article" date="2019" name="Int. J. Syst. Evol. Microbiol.">
        <title>The Global Catalogue of Microorganisms (GCM) 10K type strain sequencing project: providing services to taxonomists for standard genome sequencing and annotation.</title>
        <authorList>
            <consortium name="The Broad Institute Genomics Platform"/>
            <consortium name="The Broad Institute Genome Sequencing Center for Infectious Disease"/>
            <person name="Wu L."/>
            <person name="Ma J."/>
        </authorList>
    </citation>
    <scope>NUCLEOTIDE SEQUENCE [LARGE SCALE GENOMIC DNA]</scope>
    <source>
        <strain evidence="2">KCTC 42398</strain>
    </source>
</reference>
<organism evidence="1 2">
    <name type="scientific">Hyunsoonleella rubra</name>
    <dbReference type="NCBI Taxonomy" id="1737062"/>
    <lineage>
        <taxon>Bacteria</taxon>
        <taxon>Pseudomonadati</taxon>
        <taxon>Bacteroidota</taxon>
        <taxon>Flavobacteriia</taxon>
        <taxon>Flavobacteriales</taxon>
        <taxon>Flavobacteriaceae</taxon>
    </lineage>
</organism>
<keyword evidence="2" id="KW-1185">Reference proteome</keyword>